<evidence type="ECO:0000313" key="1">
    <source>
        <dbReference type="EMBL" id="PZO89190.1"/>
    </source>
</evidence>
<name>A0A2W5A3M3_9SPHN</name>
<reference evidence="1 2" key="1">
    <citation type="submission" date="2017-08" db="EMBL/GenBank/DDBJ databases">
        <title>Infants hospitalized years apart are colonized by the same room-sourced microbial strains.</title>
        <authorList>
            <person name="Brooks B."/>
            <person name="Olm M.R."/>
            <person name="Firek B.A."/>
            <person name="Baker R."/>
            <person name="Thomas B.C."/>
            <person name="Morowitz M.J."/>
            <person name="Banfield J.F."/>
        </authorList>
    </citation>
    <scope>NUCLEOTIDE SEQUENCE [LARGE SCALE GENOMIC DNA]</scope>
    <source>
        <strain evidence="1">S2_018_000_R2_101</strain>
    </source>
</reference>
<dbReference type="Pfam" id="PF11288">
    <property type="entry name" value="DUF3089"/>
    <property type="match status" value="1"/>
</dbReference>
<dbReference type="InterPro" id="IPR029058">
    <property type="entry name" value="AB_hydrolase_fold"/>
</dbReference>
<comment type="caution">
    <text evidence="1">The sequence shown here is derived from an EMBL/GenBank/DDBJ whole genome shotgun (WGS) entry which is preliminary data.</text>
</comment>
<dbReference type="AlphaFoldDB" id="A0A2W5A3M3"/>
<dbReference type="InterPro" id="IPR021440">
    <property type="entry name" value="DUF3089"/>
</dbReference>
<protein>
    <recommendedName>
        <fullName evidence="3">DUF3089 domain-containing protein</fullName>
    </recommendedName>
</protein>
<accession>A0A2W5A3M3</accession>
<organism evidence="1 2">
    <name type="scientific">Sphingomonas sanxanigenens</name>
    <dbReference type="NCBI Taxonomy" id="397260"/>
    <lineage>
        <taxon>Bacteria</taxon>
        <taxon>Pseudomonadati</taxon>
        <taxon>Pseudomonadota</taxon>
        <taxon>Alphaproteobacteria</taxon>
        <taxon>Sphingomonadales</taxon>
        <taxon>Sphingomonadaceae</taxon>
        <taxon>Sphingomonas</taxon>
    </lineage>
</organism>
<gene>
    <name evidence="1" type="ORF">DI623_11045</name>
</gene>
<dbReference type="SUPFAM" id="SSF53474">
    <property type="entry name" value="alpha/beta-Hydrolases"/>
    <property type="match status" value="1"/>
</dbReference>
<dbReference type="Proteomes" id="UP000249066">
    <property type="component" value="Unassembled WGS sequence"/>
</dbReference>
<sequence length="369" mass="39754">MARKFLYIIAGLIVLAIAASFAYRIFGLQILRATMIPSASFRAEAPLAPNAYADPAMWFSRPGKGPADPALWTPKGYRATTTPRASIFYIHPTSYLNRAAWNAPLDDAEANDRAALFLRGQASAFNGVGGVWAPRYRQATFGAFLTTRADAEKALDLAYGDVLAAFDRFLAEAPADQPIILAGHSQGALHLTRLLRDRVAGKALAKRIVAAYVVGWPVSLTTDIKAMGLAACERPDQAGCILSWQAFAEPADPALILEHYDESTGFDGKPRRGTPMLCVNPITGAPGTAALPSANLGALYPGADLKSATIEAGRIGARCDQRGILLIGSPPDMGPYTLPGNNYHVFDYSLFWANIRADVERRLKAFETR</sequence>
<evidence type="ECO:0000313" key="2">
    <source>
        <dbReference type="Proteomes" id="UP000249066"/>
    </source>
</evidence>
<dbReference type="Gene3D" id="3.40.50.1820">
    <property type="entry name" value="alpha/beta hydrolase"/>
    <property type="match status" value="1"/>
</dbReference>
<evidence type="ECO:0008006" key="3">
    <source>
        <dbReference type="Google" id="ProtNLM"/>
    </source>
</evidence>
<dbReference type="EMBL" id="QFNN01000069">
    <property type="protein sequence ID" value="PZO89190.1"/>
    <property type="molecule type" value="Genomic_DNA"/>
</dbReference>
<proteinExistence type="predicted"/>